<name>A0AAV0GQE1_9ROSI</name>
<sequence length="892" mass="100433">MPEVTTSWLLTAAIHEEEPRTPQSPFTVADILPLPCCIEPSTLRLSLAALPFNFSTHTPTQENFLCFSLVVGVLSSVALADSPSPSSFSAGFFRVTFVALYRIFLSRMSPTLLAKNVALVIKYQKDPLKALETFNSVKIEDGFKHTLSTYRCMIEKLGIHGEFQAMEQVFMETRMNVDNNLLEGVYVGAMRNYGKKGRVQEAVDVFERMDFYNCEPSVLSYNSIMNILVDYGHHDQVHKVYLRMRDKGISPDVYTFTIRIKSFCKTGRPHAALRLLNNMSSQGCEVNDVAYCTVVGGFYDGHYLLDAYELFNQMLELGIFPAIATFNKLMHVLCKKGQVKESEKLLSKVLKKGFCPNLYTVNIFIQGLCREGAVNRAVSMLESMNKEGLIPDVVTYNTLICGLCKGNKVAQAESYLHKMVNEGLEPDAFTYNSIIHGYCKMGMMPNADKILGDAIFKGFVPDEFTYCALITGLCQDNLVDRAVSVFNEAQGKGLKPKVILYNTLIKGLSKQGLLLQALELMGEMLGKGCIPDTWTYNLLIDGLCKMGCVSDATNLLNDAIANGYMPDIFIFNTLLDGYCKQLKMENALELLNSMLSHGVLPDVITYNTLLNGLCKVAKSEDVMETFKMMLEKGCVPNLITYSILVESLCKARKVNEALDFLEEIGKKGLVLDTVSFSTVINGLCNIKDLDRAYDLFKRMKQEYNILWRTSTFNIMINGFSEKLNIEMAENLFHQMGNEECCSPDDYTYRVLIDGFCKVWRIDSAYKFLMEMIDKGFVPSLTTFGRVINCLCVQDKVPESVRIVHMMVRNGIVPEVVDTIFEADKRAVAAPKIVVEDLLKKGCITYYAYELLYDGVRDKRLQKKKHSSHPVHRPGKVSHHVDNKKWGTNDVRK</sequence>
<feature type="repeat" description="PPR" evidence="3">
    <location>
        <begin position="392"/>
        <end position="426"/>
    </location>
</feature>
<feature type="compositionally biased region" description="Basic residues" evidence="4">
    <location>
        <begin position="862"/>
        <end position="877"/>
    </location>
</feature>
<dbReference type="GO" id="GO:0003729">
    <property type="term" value="F:mRNA binding"/>
    <property type="evidence" value="ECO:0007669"/>
    <property type="project" value="TreeGrafter"/>
</dbReference>
<feature type="repeat" description="PPR" evidence="3">
    <location>
        <begin position="357"/>
        <end position="391"/>
    </location>
</feature>
<feature type="repeat" description="PPR" evidence="3">
    <location>
        <begin position="322"/>
        <end position="356"/>
    </location>
</feature>
<dbReference type="InterPro" id="IPR002885">
    <property type="entry name" value="PPR_rpt"/>
</dbReference>
<feature type="region of interest" description="Disordered" evidence="4">
    <location>
        <begin position="862"/>
        <end position="892"/>
    </location>
</feature>
<feature type="repeat" description="PPR" evidence="3">
    <location>
        <begin position="287"/>
        <end position="321"/>
    </location>
</feature>
<feature type="repeat" description="PPR" evidence="3">
    <location>
        <begin position="217"/>
        <end position="251"/>
    </location>
</feature>
<dbReference type="InterPro" id="IPR011990">
    <property type="entry name" value="TPR-like_helical_dom_sf"/>
</dbReference>
<reference evidence="5" key="1">
    <citation type="submission" date="2022-08" db="EMBL/GenBank/DDBJ databases">
        <authorList>
            <person name="Gutierrez-Valencia J."/>
        </authorList>
    </citation>
    <scope>NUCLEOTIDE SEQUENCE</scope>
</reference>
<comment type="similarity">
    <text evidence="1">Belongs to the PPR family. P subfamily.</text>
</comment>
<accession>A0AAV0GQE1</accession>
<dbReference type="Pfam" id="PF01535">
    <property type="entry name" value="PPR"/>
    <property type="match status" value="3"/>
</dbReference>
<dbReference type="Pfam" id="PF13041">
    <property type="entry name" value="PPR_2"/>
    <property type="match status" value="6"/>
</dbReference>
<dbReference type="PROSITE" id="PS51375">
    <property type="entry name" value="PPR"/>
    <property type="match status" value="18"/>
</dbReference>
<feature type="repeat" description="PPR" evidence="3">
    <location>
        <begin position="182"/>
        <end position="216"/>
    </location>
</feature>
<dbReference type="PANTHER" id="PTHR47938:SF35">
    <property type="entry name" value="PENTATRICOPEPTIDE REPEAT-CONTAINING PROTEIN 4, MITOCHONDRIAL-RELATED"/>
    <property type="match status" value="1"/>
</dbReference>
<dbReference type="PANTHER" id="PTHR47938">
    <property type="entry name" value="RESPIRATORY COMPLEX I CHAPERONE (CIA84), PUTATIVE (AFU_ORTHOLOGUE AFUA_2G06020)-RELATED"/>
    <property type="match status" value="1"/>
</dbReference>
<dbReference type="Gene3D" id="1.25.40.10">
    <property type="entry name" value="Tetratricopeptide repeat domain"/>
    <property type="match status" value="9"/>
</dbReference>
<protein>
    <recommendedName>
        <fullName evidence="7">Pentatricopeptide repeat-containing protein</fullName>
    </recommendedName>
</protein>
<dbReference type="Pfam" id="PF12854">
    <property type="entry name" value="PPR_1"/>
    <property type="match status" value="3"/>
</dbReference>
<organism evidence="5 6">
    <name type="scientific">Linum tenue</name>
    <dbReference type="NCBI Taxonomy" id="586396"/>
    <lineage>
        <taxon>Eukaryota</taxon>
        <taxon>Viridiplantae</taxon>
        <taxon>Streptophyta</taxon>
        <taxon>Embryophyta</taxon>
        <taxon>Tracheophyta</taxon>
        <taxon>Spermatophyta</taxon>
        <taxon>Magnoliopsida</taxon>
        <taxon>eudicotyledons</taxon>
        <taxon>Gunneridae</taxon>
        <taxon>Pentapetalae</taxon>
        <taxon>rosids</taxon>
        <taxon>fabids</taxon>
        <taxon>Malpighiales</taxon>
        <taxon>Linaceae</taxon>
        <taxon>Linum</taxon>
    </lineage>
</organism>
<evidence type="ECO:0000313" key="6">
    <source>
        <dbReference type="Proteomes" id="UP001154282"/>
    </source>
</evidence>
<evidence type="ECO:0000256" key="4">
    <source>
        <dbReference type="SAM" id="MobiDB-lite"/>
    </source>
</evidence>
<feature type="repeat" description="PPR" evidence="3">
    <location>
        <begin position="672"/>
        <end position="702"/>
    </location>
</feature>
<feature type="repeat" description="PPR" evidence="3">
    <location>
        <begin position="462"/>
        <end position="496"/>
    </location>
</feature>
<keyword evidence="2" id="KW-0677">Repeat</keyword>
<feature type="repeat" description="PPR" evidence="3">
    <location>
        <begin position="637"/>
        <end position="671"/>
    </location>
</feature>
<dbReference type="Proteomes" id="UP001154282">
    <property type="component" value="Unassembled WGS sequence"/>
</dbReference>
<feature type="repeat" description="PPR" evidence="3">
    <location>
        <begin position="252"/>
        <end position="286"/>
    </location>
</feature>
<feature type="repeat" description="PPR" evidence="3">
    <location>
        <begin position="744"/>
        <end position="778"/>
    </location>
</feature>
<evidence type="ECO:0000256" key="3">
    <source>
        <dbReference type="PROSITE-ProRule" id="PRU00708"/>
    </source>
</evidence>
<gene>
    <name evidence="5" type="ORF">LITE_LOCUS302</name>
</gene>
<feature type="repeat" description="PPR" evidence="3">
    <location>
        <begin position="779"/>
        <end position="813"/>
    </location>
</feature>
<feature type="repeat" description="PPR" evidence="3">
    <location>
        <begin position="602"/>
        <end position="636"/>
    </location>
</feature>
<evidence type="ECO:0008006" key="7">
    <source>
        <dbReference type="Google" id="ProtNLM"/>
    </source>
</evidence>
<dbReference type="EMBL" id="CAMGYJ010000002">
    <property type="protein sequence ID" value="CAI0374663.1"/>
    <property type="molecule type" value="Genomic_DNA"/>
</dbReference>
<feature type="repeat" description="PPR" evidence="3">
    <location>
        <begin position="708"/>
        <end position="742"/>
    </location>
</feature>
<dbReference type="AlphaFoldDB" id="A0AAV0GQE1"/>
<feature type="repeat" description="PPR" evidence="3">
    <location>
        <begin position="497"/>
        <end position="531"/>
    </location>
</feature>
<evidence type="ECO:0000256" key="1">
    <source>
        <dbReference type="ARBA" id="ARBA00007626"/>
    </source>
</evidence>
<dbReference type="NCBIfam" id="TIGR00756">
    <property type="entry name" value="PPR"/>
    <property type="match status" value="17"/>
</dbReference>
<evidence type="ECO:0000256" key="2">
    <source>
        <dbReference type="ARBA" id="ARBA00022737"/>
    </source>
</evidence>
<comment type="caution">
    <text evidence="5">The sequence shown here is derived from an EMBL/GenBank/DDBJ whole genome shotgun (WGS) entry which is preliminary data.</text>
</comment>
<feature type="repeat" description="PPR" evidence="3">
    <location>
        <begin position="427"/>
        <end position="461"/>
    </location>
</feature>
<proteinExistence type="inferred from homology"/>
<feature type="repeat" description="PPR" evidence="3">
    <location>
        <begin position="532"/>
        <end position="566"/>
    </location>
</feature>
<evidence type="ECO:0000313" key="5">
    <source>
        <dbReference type="EMBL" id="CAI0374663.1"/>
    </source>
</evidence>
<feature type="repeat" description="PPR" evidence="3">
    <location>
        <begin position="567"/>
        <end position="601"/>
    </location>
</feature>
<keyword evidence="6" id="KW-1185">Reference proteome</keyword>
<feature type="compositionally biased region" description="Basic and acidic residues" evidence="4">
    <location>
        <begin position="878"/>
        <end position="892"/>
    </location>
</feature>